<evidence type="ECO:0000256" key="1">
    <source>
        <dbReference type="SAM" id="MobiDB-lite"/>
    </source>
</evidence>
<dbReference type="Proteomes" id="UP001154420">
    <property type="component" value="Unassembled WGS sequence"/>
</dbReference>
<sequence length="160" mass="17462">MSSKTKIVVLHLKELIYTGLFALLGILFIILLIIMFVPKDKKQETTIETPSAVYVPGIYTTSLVLNDNAVDVEVTVDETNINDIRIVNLDEAVTTMFPLLEPSFDDLANQILKNQSLDNITYADDNKYTSMVLLNAIKSSLSKAASPSPSADPSASPSPT</sequence>
<organism evidence="3 4">
    <name type="scientific">Parablautia muri</name>
    <dbReference type="NCBI Taxonomy" id="2320879"/>
    <lineage>
        <taxon>Bacteria</taxon>
        <taxon>Bacillati</taxon>
        <taxon>Bacillota</taxon>
        <taxon>Clostridia</taxon>
        <taxon>Lachnospirales</taxon>
        <taxon>Lachnospiraceae</taxon>
        <taxon>Parablautia</taxon>
    </lineage>
</organism>
<dbReference type="AlphaFoldDB" id="A0A9X5BEI7"/>
<proteinExistence type="predicted"/>
<evidence type="ECO:0000313" key="4">
    <source>
        <dbReference type="Proteomes" id="UP001154420"/>
    </source>
</evidence>
<keyword evidence="4" id="KW-1185">Reference proteome</keyword>
<protein>
    <submittedName>
        <fullName evidence="3">Uncharacterized protein</fullName>
    </submittedName>
</protein>
<comment type="caution">
    <text evidence="3">The sequence shown here is derived from an EMBL/GenBank/DDBJ whole genome shotgun (WGS) entry which is preliminary data.</text>
</comment>
<keyword evidence="2" id="KW-0812">Transmembrane</keyword>
<evidence type="ECO:0000313" key="3">
    <source>
        <dbReference type="EMBL" id="NBJ92584.1"/>
    </source>
</evidence>
<dbReference type="RefSeq" id="WP_160559675.1">
    <property type="nucleotide sequence ID" value="NZ_QZDT01000009.1"/>
</dbReference>
<keyword evidence="2" id="KW-0472">Membrane</keyword>
<feature type="transmembrane region" description="Helical" evidence="2">
    <location>
        <begin position="15"/>
        <end position="37"/>
    </location>
</feature>
<evidence type="ECO:0000256" key="2">
    <source>
        <dbReference type="SAM" id="Phobius"/>
    </source>
</evidence>
<feature type="region of interest" description="Disordered" evidence="1">
    <location>
        <begin position="141"/>
        <end position="160"/>
    </location>
</feature>
<dbReference type="EMBL" id="QZDT01000009">
    <property type="protein sequence ID" value="NBJ92584.1"/>
    <property type="molecule type" value="Genomic_DNA"/>
</dbReference>
<accession>A0A9X5BEI7</accession>
<name>A0A9X5BEI7_9FIRM</name>
<reference evidence="3" key="1">
    <citation type="submission" date="2018-09" db="EMBL/GenBank/DDBJ databases">
        <title>Murine metabolic-syndrome-specific gut microbial biobank.</title>
        <authorList>
            <person name="Liu C."/>
        </authorList>
    </citation>
    <scope>NUCLEOTIDE SEQUENCE</scope>
    <source>
        <strain evidence="3">D42-62</strain>
    </source>
</reference>
<keyword evidence="2" id="KW-1133">Transmembrane helix</keyword>
<gene>
    <name evidence="3" type="ORF">D5281_08235</name>
</gene>
<dbReference type="OrthoDB" id="9790495at2"/>